<protein>
    <submittedName>
        <fullName evidence="1">Uncharacterized protein</fullName>
    </submittedName>
</protein>
<keyword evidence="2" id="KW-1185">Reference proteome</keyword>
<reference evidence="1 2" key="1">
    <citation type="journal article" date="2018" name="PLoS Pathog.">
        <title>Evolution of structural diversity of trichothecenes, a family of toxins produced by plant pathogenic and entomopathogenic fungi.</title>
        <authorList>
            <person name="Proctor R.H."/>
            <person name="McCormick S.P."/>
            <person name="Kim H.S."/>
            <person name="Cardoza R.E."/>
            <person name="Stanley A.M."/>
            <person name="Lindo L."/>
            <person name="Kelly A."/>
            <person name="Brown D.W."/>
            <person name="Lee T."/>
            <person name="Vaughan M.M."/>
            <person name="Alexander N.J."/>
            <person name="Busman M."/>
            <person name="Gutierrez S."/>
        </authorList>
    </citation>
    <scope>NUCLEOTIDE SEQUENCE [LARGE SCALE GENOMIC DNA]</scope>
    <source>
        <strain evidence="1 2">NRRL 13405</strain>
    </source>
</reference>
<dbReference type="EMBL" id="PXXK01000306">
    <property type="protein sequence ID" value="RFN46331.1"/>
    <property type="molecule type" value="Genomic_DNA"/>
</dbReference>
<organism evidence="1 2">
    <name type="scientific">Fusarium flagelliforme</name>
    <dbReference type="NCBI Taxonomy" id="2675880"/>
    <lineage>
        <taxon>Eukaryota</taxon>
        <taxon>Fungi</taxon>
        <taxon>Dikarya</taxon>
        <taxon>Ascomycota</taxon>
        <taxon>Pezizomycotina</taxon>
        <taxon>Sordariomycetes</taxon>
        <taxon>Hypocreomycetidae</taxon>
        <taxon>Hypocreales</taxon>
        <taxon>Nectriaceae</taxon>
        <taxon>Fusarium</taxon>
        <taxon>Fusarium incarnatum-equiseti species complex</taxon>
    </lineage>
</organism>
<accession>A0A395MEQ8</accession>
<comment type="caution">
    <text evidence="1">The sequence shown here is derived from an EMBL/GenBank/DDBJ whole genome shotgun (WGS) entry which is preliminary data.</text>
</comment>
<dbReference type="Proteomes" id="UP000265631">
    <property type="component" value="Unassembled WGS sequence"/>
</dbReference>
<gene>
    <name evidence="1" type="ORF">FIE12Z_9405</name>
</gene>
<evidence type="ECO:0000313" key="2">
    <source>
        <dbReference type="Proteomes" id="UP000265631"/>
    </source>
</evidence>
<sequence>MSFPTQQLEPYTLYITVSVPEEPAERLAHRYDYDMSTIIEVFKEKRSENSNEFVLGATDFDWGVYWHRELGDGTWYIYRYTERGMYQGPPGLWKPRTYHRYDVKQSPRLNHHVVGLVRVMRVPEETGKGVTAFLDWLAPLARMYVAHRLNKVDEGVEDFDANTLILHVLHFAYREV</sequence>
<evidence type="ECO:0000313" key="1">
    <source>
        <dbReference type="EMBL" id="RFN46331.1"/>
    </source>
</evidence>
<dbReference type="AlphaFoldDB" id="A0A395MEQ8"/>
<name>A0A395MEQ8_9HYPO</name>
<proteinExistence type="predicted"/>